<evidence type="ECO:0000313" key="3">
    <source>
        <dbReference type="EMBL" id="PKY03409.1"/>
    </source>
</evidence>
<accession>A0A2I1D0K7</accession>
<dbReference type="CDD" id="cd23507">
    <property type="entry name" value="hydrophobin_I"/>
    <property type="match status" value="1"/>
</dbReference>
<keyword evidence="4" id="KW-1185">Reference proteome</keyword>
<reference evidence="3" key="1">
    <citation type="submission" date="2016-12" db="EMBL/GenBank/DDBJ databases">
        <title>The genomes of Aspergillus section Nigri reveals drivers in fungal speciation.</title>
        <authorList>
            <consortium name="DOE Joint Genome Institute"/>
            <person name="Vesth T.C."/>
            <person name="Nybo J."/>
            <person name="Theobald S."/>
            <person name="Brandl J."/>
            <person name="Frisvad J.C."/>
            <person name="Nielsen K.F."/>
            <person name="Lyhne E.K."/>
            <person name="Kogle M.E."/>
            <person name="Kuo A."/>
            <person name="Riley R."/>
            <person name="Clum A."/>
            <person name="Nolan M."/>
            <person name="Lipzen A."/>
            <person name="Salamov A."/>
            <person name="Henrissat B."/>
            <person name="Wiebenga A."/>
            <person name="De vries R.P."/>
            <person name="Grigoriev I.V."/>
            <person name="Mortensen U.H."/>
            <person name="Andersen M.R."/>
            <person name="Baker S.E."/>
        </authorList>
    </citation>
    <scope>NUCLEOTIDE SEQUENCE</scope>
    <source>
        <strain evidence="3">IBT 28561</strain>
    </source>
</reference>
<evidence type="ECO:0000256" key="1">
    <source>
        <dbReference type="ARBA" id="ARBA00023157"/>
    </source>
</evidence>
<feature type="chain" id="PRO_5013987959" description="Hydrophobin" evidence="2">
    <location>
        <begin position="17"/>
        <end position="130"/>
    </location>
</feature>
<dbReference type="GeneID" id="36546479"/>
<evidence type="ECO:0000313" key="4">
    <source>
        <dbReference type="Proteomes" id="UP000234254"/>
    </source>
</evidence>
<keyword evidence="2" id="KW-0732">Signal</keyword>
<dbReference type="OrthoDB" id="4488360at2759"/>
<name>A0A2I1D0K7_ASPC2</name>
<keyword evidence="1 2" id="KW-1015">Disulfide bond</keyword>
<keyword evidence="2" id="KW-0134">Cell wall</keyword>
<protein>
    <recommendedName>
        <fullName evidence="2">Hydrophobin</fullName>
    </recommendedName>
</protein>
<gene>
    <name evidence="3" type="ORF">P168DRAFT_305690</name>
</gene>
<dbReference type="SMART" id="SM00075">
    <property type="entry name" value="HYDRO"/>
    <property type="match status" value="1"/>
</dbReference>
<comment type="similarity">
    <text evidence="2">Belongs to the fungal hydrophobin family.</text>
</comment>
<feature type="signal peptide" evidence="2">
    <location>
        <begin position="1"/>
        <end position="16"/>
    </location>
</feature>
<dbReference type="GO" id="GO:0005199">
    <property type="term" value="F:structural constituent of cell wall"/>
    <property type="evidence" value="ECO:0007669"/>
    <property type="project" value="InterPro"/>
</dbReference>
<evidence type="ECO:0000256" key="2">
    <source>
        <dbReference type="RuleBase" id="RU365009"/>
    </source>
</evidence>
<proteinExistence type="inferred from homology"/>
<comment type="caution">
    <text evidence="3">The sequence shown here is derived from an EMBL/GenBank/DDBJ whole genome shotgun (WGS) entry which is preliminary data.</text>
</comment>
<organism evidence="3 4">
    <name type="scientific">Aspergillus campestris (strain IBT 28561)</name>
    <dbReference type="NCBI Taxonomy" id="1392248"/>
    <lineage>
        <taxon>Eukaryota</taxon>
        <taxon>Fungi</taxon>
        <taxon>Dikarya</taxon>
        <taxon>Ascomycota</taxon>
        <taxon>Pezizomycotina</taxon>
        <taxon>Eurotiomycetes</taxon>
        <taxon>Eurotiomycetidae</taxon>
        <taxon>Eurotiales</taxon>
        <taxon>Aspergillaceae</taxon>
        <taxon>Aspergillus</taxon>
        <taxon>Aspergillus subgen. Circumdati</taxon>
    </lineage>
</organism>
<dbReference type="Pfam" id="PF01185">
    <property type="entry name" value="Hydrophobin"/>
    <property type="match status" value="1"/>
</dbReference>
<comment type="subcellular location">
    <subcellularLocation>
        <location evidence="2">Secreted</location>
        <location evidence="2">Cell wall</location>
    </subcellularLocation>
</comment>
<sequence length="130" mass="13158">MKFFAVAALFAATALAGQPPAFYHKGQPVSLEQAQNACGNGAKPSCCNSKKAELSKDQTGGGLLDLLSQGLSDGLGSYEGCSSLANVLAGGKSCQSLPTCCDGNQNDQHGSLLALNAANCVQIPINNLLG</sequence>
<dbReference type="VEuPathDB" id="FungiDB:P168DRAFT_305690"/>
<dbReference type="AlphaFoldDB" id="A0A2I1D0K7"/>
<keyword evidence="2" id="KW-0964">Secreted</keyword>
<dbReference type="Proteomes" id="UP000234254">
    <property type="component" value="Unassembled WGS sequence"/>
</dbReference>
<dbReference type="RefSeq" id="XP_024692003.1">
    <property type="nucleotide sequence ID" value="XM_024838955.1"/>
</dbReference>
<dbReference type="InterPro" id="IPR001338">
    <property type="entry name" value="Class_I_Hydrophobin"/>
</dbReference>
<dbReference type="EMBL" id="MSFM01000008">
    <property type="protein sequence ID" value="PKY03409.1"/>
    <property type="molecule type" value="Genomic_DNA"/>
</dbReference>
<dbReference type="GO" id="GO:0009277">
    <property type="term" value="C:fungal-type cell wall"/>
    <property type="evidence" value="ECO:0007669"/>
    <property type="project" value="InterPro"/>
</dbReference>